<comment type="caution">
    <text evidence="2">The sequence shown here is derived from an EMBL/GenBank/DDBJ whole genome shotgun (WGS) entry which is preliminary data.</text>
</comment>
<accession>A0A1E8PKR3</accession>
<keyword evidence="1" id="KW-0812">Transmembrane</keyword>
<dbReference type="Proteomes" id="UP000092634">
    <property type="component" value="Unassembled WGS sequence"/>
</dbReference>
<proteinExistence type="predicted"/>
<dbReference type="AlphaFoldDB" id="A0A1E8PKR3"/>
<keyword evidence="1" id="KW-1133">Transmembrane helix</keyword>
<reference evidence="2 3" key="1">
    <citation type="submission" date="2016-10" db="EMBL/GenBank/DDBJ databases">
        <title>Updated version of Genome Assembly of Janthinobacterium lividum ERGS5:01.</title>
        <authorList>
            <person name="Kumar R."/>
            <person name="Acharya V."/>
            <person name="Singh D."/>
        </authorList>
    </citation>
    <scope>NUCLEOTIDE SEQUENCE [LARGE SCALE GENOMIC DNA]</scope>
    <source>
        <strain evidence="2 3">ERGS5:01</strain>
    </source>
</reference>
<protein>
    <submittedName>
        <fullName evidence="2">Uncharacterized protein</fullName>
    </submittedName>
</protein>
<evidence type="ECO:0000313" key="2">
    <source>
        <dbReference type="EMBL" id="OFJ46931.1"/>
    </source>
</evidence>
<evidence type="ECO:0000313" key="3">
    <source>
        <dbReference type="Proteomes" id="UP000092634"/>
    </source>
</evidence>
<gene>
    <name evidence="2" type="ORF">BA896_017750</name>
</gene>
<dbReference type="EMBL" id="MAQB02000009">
    <property type="protein sequence ID" value="OFJ46931.1"/>
    <property type="molecule type" value="Genomic_DNA"/>
</dbReference>
<name>A0A1E8PKR3_9BURK</name>
<sequence>MRGSGLDVDQAAQGLVGRLDDIRRQVEASLVDKVIRQFGCQATPLGLLSAALAAVALAPLTLSLAASLRLRRKG</sequence>
<feature type="transmembrane region" description="Helical" evidence="1">
    <location>
        <begin position="45"/>
        <end position="68"/>
    </location>
</feature>
<keyword evidence="1" id="KW-0472">Membrane</keyword>
<organism evidence="2 3">
    <name type="scientific">Janthinobacterium lividum</name>
    <dbReference type="NCBI Taxonomy" id="29581"/>
    <lineage>
        <taxon>Bacteria</taxon>
        <taxon>Pseudomonadati</taxon>
        <taxon>Pseudomonadota</taxon>
        <taxon>Betaproteobacteria</taxon>
        <taxon>Burkholderiales</taxon>
        <taxon>Oxalobacteraceae</taxon>
        <taxon>Janthinobacterium</taxon>
    </lineage>
</organism>
<evidence type="ECO:0000256" key="1">
    <source>
        <dbReference type="SAM" id="Phobius"/>
    </source>
</evidence>